<evidence type="ECO:0000256" key="1">
    <source>
        <dbReference type="ARBA" id="ARBA00007637"/>
    </source>
</evidence>
<dbReference type="AlphaFoldDB" id="A0A6J7P5D4"/>
<dbReference type="InterPro" id="IPR001509">
    <property type="entry name" value="Epimerase_deHydtase"/>
</dbReference>
<evidence type="ECO:0000259" key="2">
    <source>
        <dbReference type="Pfam" id="PF01370"/>
    </source>
</evidence>
<accession>A0A6J7P5D4</accession>
<feature type="domain" description="NAD-dependent epimerase/dehydratase" evidence="2">
    <location>
        <begin position="7"/>
        <end position="220"/>
    </location>
</feature>
<evidence type="ECO:0000313" key="3">
    <source>
        <dbReference type="EMBL" id="CAB4998062.1"/>
    </source>
</evidence>
<comment type="similarity">
    <text evidence="1">Belongs to the NAD(P)-dependent epimerase/dehydratase family.</text>
</comment>
<dbReference type="InterPro" id="IPR036291">
    <property type="entry name" value="NAD(P)-bd_dom_sf"/>
</dbReference>
<dbReference type="Pfam" id="PF01370">
    <property type="entry name" value="Epimerase"/>
    <property type="match status" value="1"/>
</dbReference>
<gene>
    <name evidence="3" type="ORF">UFOPK3974_01332</name>
</gene>
<dbReference type="SUPFAM" id="SSF51735">
    <property type="entry name" value="NAD(P)-binding Rossmann-fold domains"/>
    <property type="match status" value="1"/>
</dbReference>
<name>A0A6J7P5D4_9ZZZZ</name>
<reference evidence="3" key="1">
    <citation type="submission" date="2020-05" db="EMBL/GenBank/DDBJ databases">
        <authorList>
            <person name="Chiriac C."/>
            <person name="Salcher M."/>
            <person name="Ghai R."/>
            <person name="Kavagutti S V."/>
        </authorList>
    </citation>
    <scope>NUCLEOTIDE SEQUENCE</scope>
</reference>
<proteinExistence type="inferred from homology"/>
<dbReference type="EMBL" id="CAFBOR010000215">
    <property type="protein sequence ID" value="CAB4998062.1"/>
    <property type="molecule type" value="Genomic_DNA"/>
</dbReference>
<dbReference type="Gene3D" id="3.40.50.720">
    <property type="entry name" value="NAD(P)-binding Rossmann-like Domain"/>
    <property type="match status" value="1"/>
</dbReference>
<dbReference type="PANTHER" id="PTHR43000">
    <property type="entry name" value="DTDP-D-GLUCOSE 4,6-DEHYDRATASE-RELATED"/>
    <property type="match status" value="1"/>
</dbReference>
<organism evidence="3">
    <name type="scientific">freshwater metagenome</name>
    <dbReference type="NCBI Taxonomy" id="449393"/>
    <lineage>
        <taxon>unclassified sequences</taxon>
        <taxon>metagenomes</taxon>
        <taxon>ecological metagenomes</taxon>
    </lineage>
</organism>
<sequence length="296" mass="32290">MDSGSKVLITGATGQVAFPVAIALAAEHEVTAIARFRDAAKREALEAQGVQCVEVDLAKADFAKVSTDFDYVANFAVLKSGKWDLDVNLYAESISLLMEHTRSAKAFLHCSSTGVYQPAGAHELKETDPLGDNHRAMMPTYSISKIAAEVMVRYSARRFELPTTIARLNVPYGDEGGWPAFHLAMMRAGQPIPVHADRPNLFNPIHHDDIARMVPALLDAASLPTTIVNWGGDETVSLEEWCEVLGSEAGCTPTFIETDSTIGGVHVDLTRMHELIGHTQIDWREGMRRLVASHPA</sequence>
<protein>
    <submittedName>
        <fullName evidence="3">Unannotated protein</fullName>
    </submittedName>
</protein>